<reference evidence="3" key="2">
    <citation type="submission" date="2010-01" db="EMBL/GenBank/DDBJ databases">
        <title>The complete genome of Geodermatophilus obscurus DSM 43160.</title>
        <authorList>
            <consortium name="US DOE Joint Genome Institute (JGI-PGF)"/>
            <person name="Lucas S."/>
            <person name="Copeland A."/>
            <person name="Lapidus A."/>
            <person name="Glavina del Rio T."/>
            <person name="Dalin E."/>
            <person name="Tice H."/>
            <person name="Bruce D."/>
            <person name="Goodwin L."/>
            <person name="Pitluck S."/>
            <person name="Kyrpides N."/>
            <person name="Mavromatis K."/>
            <person name="Ivanova N."/>
            <person name="Munk A.C."/>
            <person name="Brettin T."/>
            <person name="Detter J.C."/>
            <person name="Han C."/>
            <person name="Larimer F."/>
            <person name="Land M."/>
            <person name="Hauser L."/>
            <person name="Markowitz V."/>
            <person name="Cheng J.-F."/>
            <person name="Hugenholtz P."/>
            <person name="Woyke T."/>
            <person name="Wu D."/>
            <person name="Jando M."/>
            <person name="Schneider S."/>
            <person name="Klenk H.-P."/>
            <person name="Eisen J.A."/>
        </authorList>
    </citation>
    <scope>NUCLEOTIDE SEQUENCE [LARGE SCALE GENOMIC DNA]</scope>
    <source>
        <strain evidence="3">ATCC 25078 / DSM 43160 / JCM 3152 / KCC A-0152 / KCTC 9177 / NBRC 13315 / NRRL B-3577 / G-20</strain>
    </source>
</reference>
<reference evidence="2 3" key="1">
    <citation type="journal article" date="2010" name="Stand. Genomic Sci.">
        <title>Complete genome sequence of Geodermatophilus obscurus type strain (G-20).</title>
        <authorList>
            <person name="Ivanova N."/>
            <person name="Sikorski J."/>
            <person name="Jando M."/>
            <person name="Munk C."/>
            <person name="Lapidus A."/>
            <person name="Glavina Del Rio T."/>
            <person name="Copeland A."/>
            <person name="Tice H."/>
            <person name="Cheng J.-F."/>
            <person name="Lucas S."/>
            <person name="Chen F."/>
            <person name="Nolan M."/>
            <person name="Bruce D."/>
            <person name="Goodwin L."/>
            <person name="Pitluck S."/>
            <person name="Mavromatis K."/>
            <person name="Mikhailova N."/>
            <person name="Pati A."/>
            <person name="Chen A."/>
            <person name="Palaniappan K."/>
            <person name="Land M."/>
            <person name="Hauser L."/>
            <person name="Chang Y.-J."/>
            <person name="Jeffries C.D."/>
            <person name="Meincke L."/>
            <person name="Brettin T."/>
            <person name="Detter J.C."/>
            <person name="Detter J.C."/>
            <person name="Rohde M."/>
            <person name="Goeker M."/>
            <person name="Bristow J."/>
            <person name="Eisen J.A."/>
            <person name="Markowitz V."/>
            <person name="Hugenholtz P."/>
            <person name="Kyrpides N.C."/>
            <person name="Klenk H.-P."/>
        </authorList>
    </citation>
    <scope>NUCLEOTIDE SEQUENCE [LARGE SCALE GENOMIC DNA]</scope>
    <source>
        <strain evidence="3">ATCC 25078 / DSM 43160 / JCM 3152 / KCC A-0152 / KCTC 9177 / NBRC 13315 / NRRL B-3577 / G-20</strain>
    </source>
</reference>
<dbReference type="HOGENOM" id="CLU_1394589_0_0_11"/>
<accession>D2SC41</accession>
<dbReference type="STRING" id="526225.Gobs_1479"/>
<dbReference type="AlphaFoldDB" id="D2SC41"/>
<sequence>MRTAVGWAVAAVVGVLIACTSTVAGTASPGGPPDLEAALSVQLPGLRPVDPPPPPWQLCTTAPGTRAPRLDPALGEPVTRGYASEEMALYAYAWATSAPMVAEAILGQAEMEAPDCTSAPPSPGGGAGARTVDGWTGSGWSGVTIRTAVSGPGPAVDETRLVHAEEVVVLVIAAGDEPDLRRVDDYLAAVADRLR</sequence>
<evidence type="ECO:0000313" key="3">
    <source>
        <dbReference type="Proteomes" id="UP000001382"/>
    </source>
</evidence>
<dbReference type="KEGG" id="gob:Gobs_1479"/>
<evidence type="ECO:0008006" key="4">
    <source>
        <dbReference type="Google" id="ProtNLM"/>
    </source>
</evidence>
<proteinExistence type="predicted"/>
<name>D2SC41_GEOOG</name>
<keyword evidence="1" id="KW-0732">Signal</keyword>
<feature type="signal peptide" evidence="1">
    <location>
        <begin position="1"/>
        <end position="24"/>
    </location>
</feature>
<protein>
    <recommendedName>
        <fullName evidence="4">PknH-like extracellular domain-containing protein</fullName>
    </recommendedName>
</protein>
<feature type="chain" id="PRO_5039425139" description="PknH-like extracellular domain-containing protein" evidence="1">
    <location>
        <begin position="25"/>
        <end position="195"/>
    </location>
</feature>
<dbReference type="PROSITE" id="PS51257">
    <property type="entry name" value="PROKAR_LIPOPROTEIN"/>
    <property type="match status" value="1"/>
</dbReference>
<gene>
    <name evidence="2" type="ordered locus">Gobs_1479</name>
</gene>
<evidence type="ECO:0000256" key="1">
    <source>
        <dbReference type="SAM" id="SignalP"/>
    </source>
</evidence>
<evidence type="ECO:0000313" key="2">
    <source>
        <dbReference type="EMBL" id="ADB74209.1"/>
    </source>
</evidence>
<keyword evidence="3" id="KW-1185">Reference proteome</keyword>
<dbReference type="Proteomes" id="UP000001382">
    <property type="component" value="Chromosome"/>
</dbReference>
<organism evidence="2 3">
    <name type="scientific">Geodermatophilus obscurus (strain ATCC 25078 / DSM 43160 / JCM 3152 / CCUG 61914 / KCC A-0152 / KCTC 9177 / NBRC 13315 / NRRL B-3577 / G-20)</name>
    <dbReference type="NCBI Taxonomy" id="526225"/>
    <lineage>
        <taxon>Bacteria</taxon>
        <taxon>Bacillati</taxon>
        <taxon>Actinomycetota</taxon>
        <taxon>Actinomycetes</taxon>
        <taxon>Geodermatophilales</taxon>
        <taxon>Geodermatophilaceae</taxon>
        <taxon>Geodermatophilus</taxon>
    </lineage>
</organism>
<dbReference type="EMBL" id="CP001867">
    <property type="protein sequence ID" value="ADB74209.1"/>
    <property type="molecule type" value="Genomic_DNA"/>
</dbReference>